<evidence type="ECO:0000313" key="7">
    <source>
        <dbReference type="EMBL" id="CAH1156145.1"/>
    </source>
</evidence>
<feature type="active site" description="Proton donor" evidence="2">
    <location>
        <position position="555"/>
    </location>
</feature>
<evidence type="ECO:0000256" key="3">
    <source>
        <dbReference type="PIRSR" id="PIRSR000137-2"/>
    </source>
</evidence>
<feature type="binding site" evidence="3">
    <location>
        <begin position="154"/>
        <end position="157"/>
    </location>
    <ligand>
        <name>FAD</name>
        <dbReference type="ChEBI" id="CHEBI:57692"/>
    </ligand>
</feature>
<evidence type="ECO:0000259" key="6">
    <source>
        <dbReference type="Pfam" id="PF05199"/>
    </source>
</evidence>
<comment type="similarity">
    <text evidence="1">Belongs to the GMC oxidoreductase family.</text>
</comment>
<evidence type="ECO:0008006" key="9">
    <source>
        <dbReference type="Google" id="ProtNLM"/>
    </source>
</evidence>
<keyword evidence="3" id="KW-0285">Flavoprotein</keyword>
<name>A0A9P0GUR7_PHACE</name>
<keyword evidence="8" id="KW-1185">Reference proteome</keyword>
<dbReference type="GO" id="GO:0050660">
    <property type="term" value="F:flavin adenine dinucleotide binding"/>
    <property type="evidence" value="ECO:0007669"/>
    <property type="project" value="InterPro"/>
</dbReference>
<dbReference type="SUPFAM" id="SSF54373">
    <property type="entry name" value="FAD-linked reductases, C-terminal domain"/>
    <property type="match status" value="1"/>
</dbReference>
<evidence type="ECO:0000256" key="4">
    <source>
        <dbReference type="SAM" id="SignalP"/>
    </source>
</evidence>
<dbReference type="InterPro" id="IPR000172">
    <property type="entry name" value="GMC_OxRdtase_N"/>
</dbReference>
<keyword evidence="3" id="KW-0274">FAD</keyword>
<comment type="cofactor">
    <cofactor evidence="3">
        <name>FAD</name>
        <dbReference type="ChEBI" id="CHEBI:57692"/>
    </cofactor>
</comment>
<evidence type="ECO:0000256" key="1">
    <source>
        <dbReference type="ARBA" id="ARBA00010790"/>
    </source>
</evidence>
<feature type="binding site" evidence="3">
    <location>
        <position position="288"/>
    </location>
    <ligand>
        <name>FAD</name>
        <dbReference type="ChEBI" id="CHEBI:57692"/>
    </ligand>
</feature>
<accession>A0A9P0GUR7</accession>
<dbReference type="OrthoDB" id="6161578at2759"/>
<dbReference type="InterPro" id="IPR007867">
    <property type="entry name" value="GMC_OxRtase_C"/>
</dbReference>
<protein>
    <recommendedName>
        <fullName evidence="9">GMC oxidoreductase</fullName>
    </recommendedName>
</protein>
<feature type="chain" id="PRO_5040446495" description="GMC oxidoreductase" evidence="4">
    <location>
        <begin position="23"/>
        <end position="665"/>
    </location>
</feature>
<dbReference type="AlphaFoldDB" id="A0A9P0GUR7"/>
<dbReference type="Pfam" id="PF00732">
    <property type="entry name" value="GMC_oxred_N"/>
    <property type="match status" value="1"/>
</dbReference>
<dbReference type="PIRSF" id="PIRSF000137">
    <property type="entry name" value="Alcohol_oxidase"/>
    <property type="match status" value="1"/>
</dbReference>
<proteinExistence type="inferred from homology"/>
<dbReference type="InterPro" id="IPR012132">
    <property type="entry name" value="GMC_OxRdtase"/>
</dbReference>
<feature type="binding site" evidence="3">
    <location>
        <position position="150"/>
    </location>
    <ligand>
        <name>FAD</name>
        <dbReference type="ChEBI" id="CHEBI:57692"/>
    </ligand>
</feature>
<gene>
    <name evidence="7" type="ORF">PHAECO_LOCUS6340</name>
</gene>
<evidence type="ECO:0000259" key="5">
    <source>
        <dbReference type="Pfam" id="PF00732"/>
    </source>
</evidence>
<dbReference type="PANTHER" id="PTHR11552:SF158">
    <property type="entry name" value="GH23626P-RELATED"/>
    <property type="match status" value="1"/>
</dbReference>
<dbReference type="Gene3D" id="3.50.50.60">
    <property type="entry name" value="FAD/NAD(P)-binding domain"/>
    <property type="match status" value="1"/>
</dbReference>
<evidence type="ECO:0000313" key="8">
    <source>
        <dbReference type="Proteomes" id="UP001153737"/>
    </source>
</evidence>
<dbReference type="SUPFAM" id="SSF51905">
    <property type="entry name" value="FAD/NAD(P)-binding domain"/>
    <property type="match status" value="1"/>
</dbReference>
<dbReference type="GO" id="GO:0016614">
    <property type="term" value="F:oxidoreductase activity, acting on CH-OH group of donors"/>
    <property type="evidence" value="ECO:0007669"/>
    <property type="project" value="InterPro"/>
</dbReference>
<feature type="domain" description="Glucose-methanol-choline oxidoreductase N-terminal" evidence="5">
    <location>
        <begin position="64"/>
        <end position="363"/>
    </location>
</feature>
<dbReference type="PANTHER" id="PTHR11552">
    <property type="entry name" value="GLUCOSE-METHANOL-CHOLINE GMC OXIDOREDUCTASE"/>
    <property type="match status" value="1"/>
</dbReference>
<evidence type="ECO:0000256" key="2">
    <source>
        <dbReference type="PIRSR" id="PIRSR000137-1"/>
    </source>
</evidence>
<reference evidence="7" key="1">
    <citation type="submission" date="2022-01" db="EMBL/GenBank/DDBJ databases">
        <authorList>
            <person name="King R."/>
        </authorList>
    </citation>
    <scope>NUCLEOTIDE SEQUENCE</scope>
</reference>
<keyword evidence="4" id="KW-0732">Signal</keyword>
<organism evidence="7 8">
    <name type="scientific">Phaedon cochleariae</name>
    <name type="common">Mustard beetle</name>
    <dbReference type="NCBI Taxonomy" id="80249"/>
    <lineage>
        <taxon>Eukaryota</taxon>
        <taxon>Metazoa</taxon>
        <taxon>Ecdysozoa</taxon>
        <taxon>Arthropoda</taxon>
        <taxon>Hexapoda</taxon>
        <taxon>Insecta</taxon>
        <taxon>Pterygota</taxon>
        <taxon>Neoptera</taxon>
        <taxon>Endopterygota</taxon>
        <taxon>Coleoptera</taxon>
        <taxon>Polyphaga</taxon>
        <taxon>Cucujiformia</taxon>
        <taxon>Chrysomeloidea</taxon>
        <taxon>Chrysomelidae</taxon>
        <taxon>Chrysomelinae</taxon>
        <taxon>Chrysomelini</taxon>
        <taxon>Phaedon</taxon>
    </lineage>
</organism>
<dbReference type="EMBL" id="OU896708">
    <property type="protein sequence ID" value="CAH1156145.1"/>
    <property type="molecule type" value="Genomic_DNA"/>
</dbReference>
<dbReference type="Pfam" id="PF05199">
    <property type="entry name" value="GMC_oxred_C"/>
    <property type="match status" value="1"/>
</dbReference>
<feature type="signal peptide" evidence="4">
    <location>
        <begin position="1"/>
        <end position="22"/>
    </location>
</feature>
<reference evidence="7" key="2">
    <citation type="submission" date="2022-10" db="EMBL/GenBank/DDBJ databases">
        <authorList>
            <consortium name="ENA_rothamsted_submissions"/>
            <consortium name="culmorum"/>
            <person name="King R."/>
        </authorList>
    </citation>
    <scope>NUCLEOTIDE SEQUENCE</scope>
</reference>
<dbReference type="InterPro" id="IPR036188">
    <property type="entry name" value="FAD/NAD-bd_sf"/>
</dbReference>
<feature type="active site" description="Proton acceptor" evidence="2">
    <location>
        <position position="599"/>
    </location>
</feature>
<feature type="domain" description="Glucose-methanol-choline oxidoreductase C-terminal" evidence="6">
    <location>
        <begin position="465"/>
        <end position="608"/>
    </location>
</feature>
<dbReference type="Gene3D" id="3.30.560.10">
    <property type="entry name" value="Glucose Oxidase, domain 3"/>
    <property type="match status" value="1"/>
</dbReference>
<dbReference type="Proteomes" id="UP001153737">
    <property type="component" value="Chromosome 2"/>
</dbReference>
<sequence length="665" mass="75516">MITKLVVTVLLFALFNLEDVRCASVEELKRLIDIATLEADAYEFPRDSRIYKAKDEKIIDIGFYDFVIVGGGVAGSVIASRLSEIRQWNILVLEAGKIENSEFNQIMGYAAFLSLSDMSWGFRSVPQTTACLGFVNQSCRAFRARGMGGTSLMNGAVYERGMPSTFDEWAEITNDPSWSYENILPLFKRSEDFHLRNPNTPVEWNYHGRGGLLNVEQKIPQDFLASLFLQGHSELGSDIRDYNGRSQLGASIFQLYTKNGRRQNVYEAFLQPVEHRRPNLHIMTESYVTKIDIQRMMNEATGVIFTRHGKTYRVKTTKDVILTAGVFQTPQILMLSGIGPMEHLQEMGIHVIRDLEVGSQLKEDPLCQAIYVTTNMTKPVETLDQNLRDFLRGEGSLTQAYSTSGVAFQRSQFEEKNYADLEFIAATLDKSDFDVRYAGWKNETYQAAWGENSNAIAINVHNVNPRSSGTVRLNSADPFDHPLIDFNLMSDSEGHDMAVLYEGVRRVFDLMQTPTFQTLNPDYRGNPLPGCEQHEFLSKEYWYCFLRHTCTAANHVRGSCPMGKDPREGAIVDSRFRVFGVRRLIVADSSVMPTSMSGHPTGTILMIAEKAADTIKSQYPHSHTSEAIRSDYRIPSRVDTIKSGYRYPHHHHFNHYHHNHNTRTY</sequence>